<dbReference type="AlphaFoldDB" id="G4T5Q6"/>
<organism evidence="2 3">
    <name type="scientific">Serendipita indica (strain DSM 11827)</name>
    <name type="common">Root endophyte fungus</name>
    <name type="synonym">Piriformospora indica</name>
    <dbReference type="NCBI Taxonomy" id="1109443"/>
    <lineage>
        <taxon>Eukaryota</taxon>
        <taxon>Fungi</taxon>
        <taxon>Dikarya</taxon>
        <taxon>Basidiomycota</taxon>
        <taxon>Agaricomycotina</taxon>
        <taxon>Agaricomycetes</taxon>
        <taxon>Sebacinales</taxon>
        <taxon>Serendipitaceae</taxon>
        <taxon>Serendipita</taxon>
    </lineage>
</organism>
<feature type="compositionally biased region" description="Basic and acidic residues" evidence="1">
    <location>
        <begin position="462"/>
        <end position="478"/>
    </location>
</feature>
<dbReference type="EMBL" id="CAFZ01000004">
    <property type="protein sequence ID" value="CCA66692.1"/>
    <property type="molecule type" value="Genomic_DNA"/>
</dbReference>
<feature type="region of interest" description="Disordered" evidence="1">
    <location>
        <begin position="351"/>
        <end position="483"/>
    </location>
</feature>
<dbReference type="GO" id="GO:0005777">
    <property type="term" value="C:peroxisome"/>
    <property type="evidence" value="ECO:0007669"/>
    <property type="project" value="InterPro"/>
</dbReference>
<feature type="compositionally biased region" description="Polar residues" evidence="1">
    <location>
        <begin position="685"/>
        <end position="703"/>
    </location>
</feature>
<feature type="region of interest" description="Disordered" evidence="1">
    <location>
        <begin position="502"/>
        <end position="524"/>
    </location>
</feature>
<feature type="compositionally biased region" description="Low complexity" evidence="1">
    <location>
        <begin position="593"/>
        <end position="610"/>
    </location>
</feature>
<feature type="compositionally biased region" description="Polar residues" evidence="1">
    <location>
        <begin position="375"/>
        <end position="398"/>
    </location>
</feature>
<feature type="compositionally biased region" description="Polar residues" evidence="1">
    <location>
        <begin position="555"/>
        <end position="587"/>
    </location>
</feature>
<dbReference type="PANTHER" id="PTHR14379:SF3">
    <property type="entry name" value="MEIOSIS REGULATOR AND MRNA STABILITY FACTOR 1"/>
    <property type="match status" value="1"/>
</dbReference>
<dbReference type="InParanoid" id="G4T5Q6"/>
<dbReference type="OrthoDB" id="3270490at2759"/>
<feature type="region of interest" description="Disordered" evidence="1">
    <location>
        <begin position="114"/>
        <end position="135"/>
    </location>
</feature>
<feature type="compositionally biased region" description="Polar residues" evidence="1">
    <location>
        <begin position="351"/>
        <end position="366"/>
    </location>
</feature>
<dbReference type="GO" id="GO:1905762">
    <property type="term" value="F:CCR4-NOT complex binding"/>
    <property type="evidence" value="ECO:0007669"/>
    <property type="project" value="TreeGrafter"/>
</dbReference>
<name>G4T5Q6_SERID</name>
<reference evidence="2 3" key="1">
    <citation type="journal article" date="2011" name="PLoS Pathog.">
        <title>Endophytic Life Strategies Decoded by Genome and Transcriptome Analyses of the Mutualistic Root Symbiont Piriformospora indica.</title>
        <authorList>
            <person name="Zuccaro A."/>
            <person name="Lahrmann U."/>
            <person name="Guldener U."/>
            <person name="Langen G."/>
            <person name="Pfiffi S."/>
            <person name="Biedenkopf D."/>
            <person name="Wong P."/>
            <person name="Samans B."/>
            <person name="Grimm C."/>
            <person name="Basiewicz M."/>
            <person name="Murat C."/>
            <person name="Martin F."/>
            <person name="Kogel K.H."/>
        </authorList>
    </citation>
    <scope>NUCLEOTIDE SEQUENCE [LARGE SCALE GENOMIC DNA]</scope>
    <source>
        <strain evidence="2 3">DSM 11827</strain>
    </source>
</reference>
<evidence type="ECO:0000313" key="3">
    <source>
        <dbReference type="Proteomes" id="UP000007148"/>
    </source>
</evidence>
<sequence>MSMSFTHSAKPLSAQHLHFNHISNSEYYPHPPGHPSRTSSHNSSLLMMQPHHVQLHHDATRPLCQVAIFWDYESCRPAGLMPAYTIVDNIRDACLGYGSITLFKAYIERHDSSPYRPPLTHHHSHPQSQPSFHQPSLRDQLQNFGVSLSYYTSPHRSSPIPYSTSRSSYPSTTGVSGGVGPTSSLSPSVQSGISSSQLLVDMLLFALDHPAPNTVIVLITAEELSPHALSALRQRHYTIVLITPKSATDGLPLRASMAAQANFVLDWAAVMRGASTGSITAGLGTAQGTATPTAVEGTGRRENEQTDISGDVDPDNATPTGDNGNTNTLTGVMTTSPSAFSAILHPLATSPTTRHMTPAGTVSSGGTVVDAPGDSLSQGDVSTAGMVTTQDTQTSLVSGSPFFGGAGADRGQSGSRPLLPGVTKPGSNSSISSRPTSRHLSSSALVNPNPLFPASSAQNTARDPDNHDDNEGADERASENYAAHGTTGASTLNTQAAPFQPFRAHSTGLGGLASRSTHQPGSLSRVWGHFPTTSSGTTGPGLGSPLFPVRRLSSGNANATANTSGPSATRAATDTPSGALTALNTNVGAEAGPPSSTSTLSSLASPTPSSNWTQSPPLPVPLPTPQHTSVFSPLSASGIGERMRASSTVSTSPTEPLARRSSQYQQPQYPTQPQPIPNAPFTNPARGSNTGFGMGTSPANTRDNAGVPASLSHSHGQGIQSPRYMSPPPMLTFVPQRQQHQHQGSIGRFQNAQQQQQQQMAAAQQMQQALYAPPQQHHPIPRRGISSEQFIFQQQQAMLPHHAQMHTPANRDMPFGHGLHQYGAAGGMQPPARPISPRHFGLLLNILTEFRNEGKPRPYRSKIGSELVQRDRMVYQRAGVSGFKDYVGMAEQMGYVRLGGHSGSPGKEWIELVVPGPGET</sequence>
<feature type="compositionally biased region" description="Polar residues" evidence="1">
    <location>
        <begin position="626"/>
        <end position="635"/>
    </location>
</feature>
<accession>G4T5Q6</accession>
<comment type="caution">
    <text evidence="2">The sequence shown here is derived from an EMBL/GenBank/DDBJ whole genome shotgun (WGS) entry which is preliminary data.</text>
</comment>
<feature type="compositionally biased region" description="Polar residues" evidence="1">
    <location>
        <begin position="711"/>
        <end position="720"/>
    </location>
</feature>
<feature type="compositionally biased region" description="Low complexity" evidence="1">
    <location>
        <begin position="427"/>
        <end position="443"/>
    </location>
</feature>
<dbReference type="HOGENOM" id="CLU_316891_0_0_1"/>
<feature type="compositionally biased region" description="Low complexity" evidence="1">
    <location>
        <begin position="126"/>
        <end position="135"/>
    </location>
</feature>
<protein>
    <submittedName>
        <fullName evidence="2">Uncharacterized protein</fullName>
    </submittedName>
</protein>
<evidence type="ECO:0000313" key="2">
    <source>
        <dbReference type="EMBL" id="CCA66692.1"/>
    </source>
</evidence>
<dbReference type="eggNOG" id="ENOG502QUA6">
    <property type="taxonomic scope" value="Eukaryota"/>
</dbReference>
<feature type="compositionally biased region" description="Low complexity" evidence="1">
    <location>
        <begin position="156"/>
        <end position="174"/>
    </location>
</feature>
<feature type="compositionally biased region" description="Low complexity" evidence="1">
    <location>
        <begin position="280"/>
        <end position="294"/>
    </location>
</feature>
<dbReference type="PANTHER" id="PTHR14379">
    <property type="entry name" value="LIMKAIN B LKAP"/>
    <property type="match status" value="1"/>
</dbReference>
<evidence type="ECO:0000256" key="1">
    <source>
        <dbReference type="SAM" id="MobiDB-lite"/>
    </source>
</evidence>
<gene>
    <name evidence="2" type="ORF">PIIN_00371</name>
</gene>
<dbReference type="OMA" id="ENCAPPC"/>
<feature type="region of interest" description="Disordered" evidence="1">
    <location>
        <begin position="153"/>
        <end position="188"/>
    </location>
</feature>
<feature type="compositionally biased region" description="Polar residues" evidence="1">
    <location>
        <begin position="735"/>
        <end position="744"/>
    </location>
</feature>
<dbReference type="CDD" id="cd10910">
    <property type="entry name" value="PIN_limkain_b1_N_like"/>
    <property type="match status" value="1"/>
</dbReference>
<dbReference type="Proteomes" id="UP000007148">
    <property type="component" value="Unassembled WGS sequence"/>
</dbReference>
<dbReference type="GO" id="GO:0010468">
    <property type="term" value="P:regulation of gene expression"/>
    <property type="evidence" value="ECO:0007669"/>
    <property type="project" value="InterPro"/>
</dbReference>
<feature type="region of interest" description="Disordered" evidence="1">
    <location>
        <begin position="555"/>
        <end position="778"/>
    </location>
</feature>
<feature type="compositionally biased region" description="Polar residues" evidence="1">
    <location>
        <begin position="645"/>
        <end position="654"/>
    </location>
</feature>
<proteinExistence type="predicted"/>
<feature type="compositionally biased region" description="Low complexity" evidence="1">
    <location>
        <begin position="750"/>
        <end position="775"/>
    </location>
</feature>
<keyword evidence="3" id="KW-1185">Reference proteome</keyword>
<feature type="compositionally biased region" description="Low complexity" evidence="1">
    <location>
        <begin position="318"/>
        <end position="331"/>
    </location>
</feature>
<feature type="region of interest" description="Disordered" evidence="1">
    <location>
        <begin position="279"/>
        <end position="333"/>
    </location>
</feature>
<dbReference type="InterPro" id="IPR024768">
    <property type="entry name" value="Marf1"/>
</dbReference>